<name>A0ABD5S2X5_9EURY</name>
<dbReference type="Gene3D" id="3.10.580.10">
    <property type="entry name" value="CBS-domain"/>
    <property type="match status" value="2"/>
</dbReference>
<reference evidence="6 7" key="1">
    <citation type="journal article" date="2019" name="Int. J. Syst. Evol. Microbiol.">
        <title>The Global Catalogue of Microorganisms (GCM) 10K type strain sequencing project: providing services to taxonomists for standard genome sequencing and annotation.</title>
        <authorList>
            <consortium name="The Broad Institute Genomics Platform"/>
            <consortium name="The Broad Institute Genome Sequencing Center for Infectious Disease"/>
            <person name="Wu L."/>
            <person name="Ma J."/>
        </authorList>
    </citation>
    <scope>NUCLEOTIDE SEQUENCE [LARGE SCALE GENOMIC DNA]</scope>
    <source>
        <strain evidence="6 7">NBRC 111368</strain>
    </source>
</reference>
<dbReference type="InterPro" id="IPR000644">
    <property type="entry name" value="CBS_dom"/>
</dbReference>
<dbReference type="PANTHER" id="PTHR48108:SF6">
    <property type="entry name" value="CBS DOMAIN-CONTAINING PROTEIN CBSX1, CHLOROPLASTIC"/>
    <property type="match status" value="1"/>
</dbReference>
<accession>A0ABD5S2X5</accession>
<feature type="domain" description="CBS" evidence="5">
    <location>
        <begin position="172"/>
        <end position="229"/>
    </location>
</feature>
<evidence type="ECO:0000256" key="1">
    <source>
        <dbReference type="ARBA" id="ARBA00022737"/>
    </source>
</evidence>
<proteinExistence type="predicted"/>
<protein>
    <submittedName>
        <fullName evidence="6">CBS domain-containing protein</fullName>
    </submittedName>
</protein>
<dbReference type="AlphaFoldDB" id="A0ABD5S2X5"/>
<keyword evidence="4" id="KW-0812">Transmembrane</keyword>
<feature type="compositionally biased region" description="Low complexity" evidence="3">
    <location>
        <begin position="81"/>
        <end position="90"/>
    </location>
</feature>
<feature type="compositionally biased region" description="Gly residues" evidence="3">
    <location>
        <begin position="36"/>
        <end position="45"/>
    </location>
</feature>
<comment type="caution">
    <text evidence="6">The sequence shown here is derived from an EMBL/GenBank/DDBJ whole genome shotgun (WGS) entry which is preliminary data.</text>
</comment>
<dbReference type="SUPFAM" id="SSF54631">
    <property type="entry name" value="CBS-domain pair"/>
    <property type="match status" value="1"/>
</dbReference>
<keyword evidence="4" id="KW-1133">Transmembrane helix</keyword>
<evidence type="ECO:0000259" key="5">
    <source>
        <dbReference type="PROSITE" id="PS51371"/>
    </source>
</evidence>
<sequence length="313" mass="33603">MALCHGIGGSRVRPPLRLIGACRIVGLRRHTDCGGRGDGATGGGTPEDRPGRRGQENSDADDGRSSGSSGDPGRDPEIGRSSRSNRYGSSETKRRARQPSEPIDDGPGDIFGGGVAAEVGKGFALLLGLFGLLQFRLFVIALAFFIYMGASSEAQQTVMKAAFQDVTVRDIMTPREELHVVGPDTSVAELMQRMFRERHTGYPVVEAGELVGMVTLNDAREVREVERDAYRVEDVMSRDITSVTPEAGAIDALTEMQRRGVGRLPVIDRSGELAGLVSRSDLMTAFDIIQTGGSIDGFRRTDPTAAASSFDTR</sequence>
<dbReference type="InterPro" id="IPR046342">
    <property type="entry name" value="CBS_dom_sf"/>
</dbReference>
<feature type="region of interest" description="Disordered" evidence="3">
    <location>
        <begin position="30"/>
        <end position="109"/>
    </location>
</feature>
<keyword evidence="4" id="KW-0472">Membrane</keyword>
<keyword evidence="2" id="KW-0129">CBS domain</keyword>
<feature type="domain" description="CBS" evidence="5">
    <location>
        <begin position="236"/>
        <end position="295"/>
    </location>
</feature>
<dbReference type="CDD" id="cd04801">
    <property type="entry name" value="CBS_pair_peptidase_M50"/>
    <property type="match status" value="1"/>
</dbReference>
<dbReference type="Pfam" id="PF00571">
    <property type="entry name" value="CBS"/>
    <property type="match status" value="2"/>
</dbReference>
<dbReference type="PROSITE" id="PS51371">
    <property type="entry name" value="CBS"/>
    <property type="match status" value="2"/>
</dbReference>
<dbReference type="InterPro" id="IPR051462">
    <property type="entry name" value="CBS_domain-containing"/>
</dbReference>
<dbReference type="SMART" id="SM00116">
    <property type="entry name" value="CBS"/>
    <property type="match status" value="2"/>
</dbReference>
<keyword evidence="7" id="KW-1185">Reference proteome</keyword>
<evidence type="ECO:0000256" key="4">
    <source>
        <dbReference type="SAM" id="Phobius"/>
    </source>
</evidence>
<feature type="compositionally biased region" description="Basic and acidic residues" evidence="3">
    <location>
        <begin position="46"/>
        <end position="64"/>
    </location>
</feature>
<organism evidence="6 7">
    <name type="scientific">Halobium palmae</name>
    <dbReference type="NCBI Taxonomy" id="1776492"/>
    <lineage>
        <taxon>Archaea</taxon>
        <taxon>Methanobacteriati</taxon>
        <taxon>Methanobacteriota</taxon>
        <taxon>Stenosarchaea group</taxon>
        <taxon>Halobacteria</taxon>
        <taxon>Halobacteriales</taxon>
        <taxon>Haloferacaceae</taxon>
        <taxon>Halobium</taxon>
    </lineage>
</organism>
<evidence type="ECO:0000256" key="2">
    <source>
        <dbReference type="PROSITE-ProRule" id="PRU00703"/>
    </source>
</evidence>
<evidence type="ECO:0000313" key="6">
    <source>
        <dbReference type="EMBL" id="MFC6726053.1"/>
    </source>
</evidence>
<evidence type="ECO:0000313" key="7">
    <source>
        <dbReference type="Proteomes" id="UP001596328"/>
    </source>
</evidence>
<dbReference type="PANTHER" id="PTHR48108">
    <property type="entry name" value="CBS DOMAIN-CONTAINING PROTEIN CBSX2, CHLOROPLASTIC"/>
    <property type="match status" value="1"/>
</dbReference>
<dbReference type="EMBL" id="JBHSWU010000860">
    <property type="protein sequence ID" value="MFC6726053.1"/>
    <property type="molecule type" value="Genomic_DNA"/>
</dbReference>
<gene>
    <name evidence="6" type="ORF">ACFQE1_17120</name>
</gene>
<keyword evidence="1" id="KW-0677">Repeat</keyword>
<dbReference type="Proteomes" id="UP001596328">
    <property type="component" value="Unassembled WGS sequence"/>
</dbReference>
<evidence type="ECO:0000256" key="3">
    <source>
        <dbReference type="SAM" id="MobiDB-lite"/>
    </source>
</evidence>
<feature type="transmembrane region" description="Helical" evidence="4">
    <location>
        <begin position="123"/>
        <end position="150"/>
    </location>
</feature>